<evidence type="ECO:0000313" key="2">
    <source>
        <dbReference type="EMBL" id="BCB74501.1"/>
    </source>
</evidence>
<keyword evidence="3" id="KW-1185">Reference proteome</keyword>
<feature type="transmembrane region" description="Helical" evidence="1">
    <location>
        <begin position="82"/>
        <end position="104"/>
    </location>
</feature>
<feature type="transmembrane region" description="Helical" evidence="1">
    <location>
        <begin position="52"/>
        <end position="70"/>
    </location>
</feature>
<sequence length="161" mass="16055">MAQPSTAPPRGGRTLLALWGFIAALGFAGAALLCSVSSEVAGSAVFGSPGTQAVLAVALLMTLAGTVVAWRPAGFPVRVRQFAVLLLAVVSGATTVVAVGFFAGGEWADVGILLLQSAVFAAVIATRISRLSTVRASGLERHVAGDPGQASANPAAGRTAE</sequence>
<protein>
    <recommendedName>
        <fullName evidence="4">Integral membrane protein</fullName>
    </recommendedName>
</protein>
<proteinExistence type="predicted"/>
<keyword evidence="1" id="KW-0812">Transmembrane</keyword>
<accession>A0A6F8XL39</accession>
<evidence type="ECO:0008006" key="4">
    <source>
        <dbReference type="Google" id="ProtNLM"/>
    </source>
</evidence>
<name>A0A6F8XL39_9ACTN</name>
<keyword evidence="1" id="KW-1133">Transmembrane helix</keyword>
<reference evidence="2 3" key="2">
    <citation type="submission" date="2020-03" db="EMBL/GenBank/DDBJ databases">
        <authorList>
            <person name="Ichikawa N."/>
            <person name="Kimura A."/>
            <person name="Kitahashi Y."/>
            <person name="Uohara A."/>
        </authorList>
    </citation>
    <scope>NUCLEOTIDE SEQUENCE [LARGE SCALE GENOMIC DNA]</scope>
    <source>
        <strain evidence="2 3">NBRC 107702</strain>
    </source>
</reference>
<organism evidence="2 3">
    <name type="scientific">Phytohabitans flavus</name>
    <dbReference type="NCBI Taxonomy" id="1076124"/>
    <lineage>
        <taxon>Bacteria</taxon>
        <taxon>Bacillati</taxon>
        <taxon>Actinomycetota</taxon>
        <taxon>Actinomycetes</taxon>
        <taxon>Micromonosporales</taxon>
        <taxon>Micromonosporaceae</taxon>
    </lineage>
</organism>
<dbReference type="EMBL" id="AP022870">
    <property type="protein sequence ID" value="BCB74501.1"/>
    <property type="molecule type" value="Genomic_DNA"/>
</dbReference>
<dbReference type="Proteomes" id="UP000502508">
    <property type="component" value="Chromosome"/>
</dbReference>
<keyword evidence="1" id="KW-0472">Membrane</keyword>
<dbReference type="AlphaFoldDB" id="A0A6F8XL39"/>
<evidence type="ECO:0000256" key="1">
    <source>
        <dbReference type="SAM" id="Phobius"/>
    </source>
</evidence>
<dbReference type="RefSeq" id="WP_173033907.1">
    <property type="nucleotide sequence ID" value="NZ_AP022870.1"/>
</dbReference>
<evidence type="ECO:0000313" key="3">
    <source>
        <dbReference type="Proteomes" id="UP000502508"/>
    </source>
</evidence>
<dbReference type="KEGG" id="pfla:Pflav_009110"/>
<feature type="transmembrane region" description="Helical" evidence="1">
    <location>
        <begin position="110"/>
        <end position="128"/>
    </location>
</feature>
<reference evidence="2 3" key="1">
    <citation type="submission" date="2020-03" db="EMBL/GenBank/DDBJ databases">
        <title>Whole genome shotgun sequence of Phytohabitans flavus NBRC 107702.</title>
        <authorList>
            <person name="Komaki H."/>
            <person name="Tamura T."/>
        </authorList>
    </citation>
    <scope>NUCLEOTIDE SEQUENCE [LARGE SCALE GENOMIC DNA]</scope>
    <source>
        <strain evidence="2 3">NBRC 107702</strain>
    </source>
</reference>
<gene>
    <name evidence="2" type="ORF">Pflav_009110</name>
</gene>